<evidence type="ECO:0000313" key="3">
    <source>
        <dbReference type="Proteomes" id="UP000017819"/>
    </source>
</evidence>
<gene>
    <name evidence="2" type="ORF">N177_3545</name>
</gene>
<dbReference type="Proteomes" id="UP000017819">
    <property type="component" value="Unassembled WGS sequence"/>
</dbReference>
<evidence type="ECO:0000313" key="2">
    <source>
        <dbReference type="EMBL" id="ESR23477.1"/>
    </source>
</evidence>
<name>V4QUR5_9HYPH</name>
<dbReference type="AlphaFoldDB" id="V4QUR5"/>
<dbReference type="EMBL" id="AWXZ01000039">
    <property type="protein sequence ID" value="ESR23477.1"/>
    <property type="molecule type" value="Genomic_DNA"/>
</dbReference>
<feature type="region of interest" description="Disordered" evidence="1">
    <location>
        <begin position="56"/>
        <end position="101"/>
    </location>
</feature>
<keyword evidence="3" id="KW-1185">Reference proteome</keyword>
<accession>V4QUR5</accession>
<sequence>MLLRGRRKFSLRYRIWQDAASKAENGHFRGQGRGLRCRDPMYGGDLSLRLPRLRRKPAQRASVAGPPLPPAVHPSMNAILDPRVPSRLHPRGYGRHAVIHGGDRHRIARGRIVDVAGRDPSAMPRPNDVAPCRA</sequence>
<proteinExistence type="predicted"/>
<organism evidence="2 3">
    <name type="scientific">Lutibaculum baratangense AMV1</name>
    <dbReference type="NCBI Taxonomy" id="631454"/>
    <lineage>
        <taxon>Bacteria</taxon>
        <taxon>Pseudomonadati</taxon>
        <taxon>Pseudomonadota</taxon>
        <taxon>Alphaproteobacteria</taxon>
        <taxon>Hyphomicrobiales</taxon>
        <taxon>Tepidamorphaceae</taxon>
        <taxon>Lutibaculum</taxon>
    </lineage>
</organism>
<comment type="caution">
    <text evidence="2">The sequence shown here is derived from an EMBL/GenBank/DDBJ whole genome shotgun (WGS) entry which is preliminary data.</text>
</comment>
<feature type="compositionally biased region" description="Basic residues" evidence="1">
    <location>
        <begin position="86"/>
        <end position="98"/>
    </location>
</feature>
<dbReference type="STRING" id="631454.N177_3545"/>
<reference evidence="2 3" key="1">
    <citation type="journal article" date="2014" name="Genome Announc.">
        <title>Draft Genome Sequence of Lutibaculum baratangense Strain AMV1T, Isolated from a Mud Volcano in Andamans, India.</title>
        <authorList>
            <person name="Singh A."/>
            <person name="Sreenivas A."/>
            <person name="Sathyanarayana Reddy G."/>
            <person name="Pinnaka A.K."/>
            <person name="Shivaji S."/>
        </authorList>
    </citation>
    <scope>NUCLEOTIDE SEQUENCE [LARGE SCALE GENOMIC DNA]</scope>
    <source>
        <strain evidence="2 3">AMV1</strain>
    </source>
</reference>
<protein>
    <submittedName>
        <fullName evidence="2">Uncharacterized protein</fullName>
    </submittedName>
</protein>
<evidence type="ECO:0000256" key="1">
    <source>
        <dbReference type="SAM" id="MobiDB-lite"/>
    </source>
</evidence>